<dbReference type="Proteomes" id="UP000187283">
    <property type="component" value="Unassembled WGS sequence"/>
</dbReference>
<sequence length="9" mass="1110">MMNTILQIF</sequence>
<keyword evidence="2" id="KW-1185">Reference proteome</keyword>
<comment type="caution">
    <text evidence="1">The sequence shown here is derived from an EMBL/GenBank/DDBJ whole genome shotgun (WGS) entry which is preliminary data.</text>
</comment>
<reference evidence="1 2" key="1">
    <citation type="submission" date="2017-01" db="EMBL/GenBank/DDBJ databases">
        <authorList>
            <person name="Mah S.A."/>
            <person name="Swanson W.J."/>
            <person name="Moy G.W."/>
            <person name="Vacquier V.D."/>
        </authorList>
    </citation>
    <scope>NUCLEOTIDE SEQUENCE [LARGE SCALE GENOMIC DNA]</scope>
    <source>
        <strain evidence="1 2">GSMNP</strain>
    </source>
</reference>
<evidence type="ECO:0000313" key="1">
    <source>
        <dbReference type="EMBL" id="OMJ09062.1"/>
    </source>
</evidence>
<proteinExistence type="predicted"/>
<organism evidence="1 2">
    <name type="scientific">Smittium culicis</name>
    <dbReference type="NCBI Taxonomy" id="133412"/>
    <lineage>
        <taxon>Eukaryota</taxon>
        <taxon>Fungi</taxon>
        <taxon>Fungi incertae sedis</taxon>
        <taxon>Zoopagomycota</taxon>
        <taxon>Kickxellomycotina</taxon>
        <taxon>Harpellomycetes</taxon>
        <taxon>Harpellales</taxon>
        <taxon>Legeriomycetaceae</taxon>
        <taxon>Smittium</taxon>
    </lineage>
</organism>
<protein>
    <submittedName>
        <fullName evidence="1">Uncharacterized protein</fullName>
    </submittedName>
</protein>
<accession>A0A1R1X357</accession>
<name>A0A1R1X357_9FUNG</name>
<dbReference type="EMBL" id="LSSN01005587">
    <property type="protein sequence ID" value="OMJ09062.1"/>
    <property type="molecule type" value="Genomic_DNA"/>
</dbReference>
<feature type="non-terminal residue" evidence="1">
    <location>
        <position position="9"/>
    </location>
</feature>
<evidence type="ECO:0000313" key="2">
    <source>
        <dbReference type="Proteomes" id="UP000187283"/>
    </source>
</evidence>
<gene>
    <name evidence="1" type="ORF">AYI70_g11147</name>
</gene>